<keyword evidence="6" id="KW-0805">Transcription regulation</keyword>
<feature type="compositionally biased region" description="Low complexity" evidence="9">
    <location>
        <begin position="1608"/>
        <end position="1623"/>
    </location>
</feature>
<feature type="compositionally biased region" description="Low complexity" evidence="9">
    <location>
        <begin position="1307"/>
        <end position="1323"/>
    </location>
</feature>
<dbReference type="Gene3D" id="3.30.160.60">
    <property type="entry name" value="Classic Zinc Finger"/>
    <property type="match status" value="2"/>
</dbReference>
<dbReference type="SUPFAM" id="SSF57667">
    <property type="entry name" value="beta-beta-alpha zinc fingers"/>
    <property type="match status" value="2"/>
</dbReference>
<reference evidence="12" key="2">
    <citation type="submission" date="2023-11" db="UniProtKB">
        <authorList>
            <consortium name="WormBaseParasite"/>
        </authorList>
    </citation>
    <scope>IDENTIFICATION</scope>
</reference>
<proteinExistence type="predicted"/>
<dbReference type="FunFam" id="3.30.160.60:FF:000744">
    <property type="entry name" value="zinc finger E-box-binding homeobox 1"/>
    <property type="match status" value="1"/>
</dbReference>
<dbReference type="SUPFAM" id="SSF46689">
    <property type="entry name" value="Homeodomain-like"/>
    <property type="match status" value="1"/>
</dbReference>
<feature type="compositionally biased region" description="Acidic residues" evidence="9">
    <location>
        <begin position="2478"/>
        <end position="2491"/>
    </location>
</feature>
<dbReference type="SMART" id="SM00717">
    <property type="entry name" value="SANT"/>
    <property type="match status" value="1"/>
</dbReference>
<dbReference type="GO" id="GO:0003714">
    <property type="term" value="F:transcription corepressor activity"/>
    <property type="evidence" value="ECO:0007669"/>
    <property type="project" value="TreeGrafter"/>
</dbReference>
<feature type="region of interest" description="Disordered" evidence="9">
    <location>
        <begin position="2242"/>
        <end position="2277"/>
    </location>
</feature>
<dbReference type="GO" id="GO:0000118">
    <property type="term" value="C:histone deacetylase complex"/>
    <property type="evidence" value="ECO:0007669"/>
    <property type="project" value="TreeGrafter"/>
</dbReference>
<sequence length="2795" mass="309360">MIITSTTTGAVLSILPSSSCNTIQSSISNLTLNNDNSTISSSDLSLLSKSEQKSLSDLCVNNLNNENDDNNPIISASNSPISSNLIWNTTHTISGKNKNPNNERAAISSVKKQHTMNNNNNNNASSNYSAIKLNSNETPTSLVKQPVHPRTTLKCPFCDKVFSNSSAIAKHKLTHSEERKYICIVCHKAFKRQDHLNGHKYTHESRKPHACHFCDKSYSDSRSLRRHYENAHPEENERWMLLCQATNGDTSALSIAAAAAAALLSSSAAAAAAAAATTGLDAESSLSRDAGGGNADGNSNNDNNASSLAILNALSNSTSASSSSAGSTIVDSSASVNKLIELGNQTGLSPAALVALVASTGSASGLSSSLQQLDRSNSSTCVSNNAKSSKQSISTTSQNAGEKSLRSNRSSSSSPSRIVCHSPNSLSKPISPNNNNDNMMDINMESENTINVITDELSDTTTTTISSASGTLTPTITNTIFNKTLFANDASINHKNTVTINNFALNPIEVANAAKVALLMAHPLEEPKRVACAICAKRFKNQSALNGHMRLHGGYGPAGLIGMNNTPTTTTTTSQSNQTYTTTIDSDINDNQESNKPIHFNLFHASSDHVKKNNNVLDSKKKGCSTSTDIDSLKSFSLKSHSKAFTASKNNCDSVLSSIVGANTKPTTFVMTTTASSNPSNSTDLSTTRATNTTITSNNSITNVNSPSSTLFDLVSASPNTSDLKIQSSNSHDHRHHPMNSNINNDNNTWSYPLNKQILESSYNTSLIDHCCNSPNMLSQQQKSQLTFDHQTESLSNIVVSCHHCQHHQPIFTSACSTSIHNNSWLSQNDNHTSGQEQQQQQLFRINSSEFDHIVDIIKKDTHTTNNTITDNVNNKSHHHVSVDESSVLKFGSAFSSTSLVKTTTPTSTTISNGSCSLLSRNEKFPLTINTSFPFERTMLITDQGTTPSIKHTSLPSSIHCLSNSIITTCNNKFLNSSSQRSELFGLMNNDDWWHPISNSTNSNHDNDVQCPIDMHILDQKWSSIEHIQSSNHNNNLKVLPNFQLKNPTNTTAFFDEKHMIHTTNINNDNNIMPPNIHLTSLLKLNNNEPPHVSSSVILNSSLLSSSSSSSSSSSPPLSSFSWSTQQRKQAHKSSFHRPIPQPLQLINEPNYQTQLGISSQYSPITPAPMNMSMHTLSTECGGPSNTTISSSSVNTTTITNCINVDSNLFIAEHQHLPVNNSTECDNSNKSSSSICCFDANRLGLGNFSDSLLFPSLYNNNGSNLIIADNTNTNNNNIKPSGISMIPSMNHDRLLNITTQKGNLSKYQQQQNYHQQQTNNQQSQRHHHQYQQLHDQHNNSNCHESKGNCNVCYSQHHLYHQVQQQHSESRQLLDHIEQHQNQLNICLSPSSSSVQSLQLNIPPSISSYYPNRHQYHEQGDDNDHFNNNNNTICRRNTEPSSHTCSQYSYYQPVVNSLGSMDFTRQFTHEFMNTTTVHNNNNSIFMPSTCISLLNPNCCSVMNMTLSSCCNSTAKTLATTTSPLSVITSSNFIHTISTTKTTHACNSNQYSLSVNGNNCFNLSRNRLQYKQPHLGPPISSTLDLEQEHLYSLPPQLPSSHHHHHHHYQNHQQQPTKYSITSSTSSSSNHGIYPCLDKIDNCRFFNGTELLLQNQLNHMNGSIRNHNNISNNNTKNNVDNKDHNYKHLFLRNEQPDSFIKHTSRSHCCLTCLEVERKRHISAPAVNSISTQSSWSSFSLSVPLSSSSHNSSISPLTCPGNSQSHLQPSDLTSHKNEFLNKSYFCLPEYDSHHYRLHHHYHHLRGHYCKGTNSSGVVGDQPSSDVVAELLMQSHITDPNGLSSLTCDMHNSCPTTPELSLTPIPSPALAQPPPLPSQHQTPLLVARSTVETVNQSFSILEDECLYRPINIMNNMSSIFPTNKMTCIPSSSSSSFLVPSLSPTTSPPVLPFSLPSALSSISQEETTSFFSCTDSHLMTNSFRSMDIEDLSIEQHQQQHFSKVPTHHHHEQQHQKLPISLHLPITSSCSVSNLNQSELLDLTVPPSITQNNNITNCDDQGEITKKTINQTTPNNNNNNNNNNKYLCNSGNDSVAAKLSKSLAEDNLFRNPTALPPPKKMKSKPAPISIPPQTGANLSRLRSPRVWSSKRSSLNSSPPPYTPPPMLSPVRQGSGLFSSLSRWVPTPTSVSGGGTSVMTSTGARSVGSGTLMNRRFSNYYSSIAHHNDSETTTMCATGSGVNLGGQLKRRHASSSGARSNTSEISTSNQSISTVDSSNNISTGPTNANAFNNSYDNNTNTGSITDLYMRDLNRPIAYTRRRRQQLTPKSAPVLILDCNTTKDSANQLRDLQDNELPLQSQQQQFSNTDTVFGYDDETMRRFAEADEAYRLSKQKQHQDNRFMRRPRDAEINASNDQINHHIITTSPTDDDNNNSNDSILNKTDHSFTFADEQLLNFDFEMKTKATNYSETTMQFNSDVELHSEHEMEDEEEEEDDDEGVPTSIIPHINVGHAYQAEIPDFCQEVTSAETNKESPSKREMLLWYPAYLDEYDPKNIESLNLLTKIACSPAVRNCGLNMEYTFHLLCKYKGDVEMTLHALLRDTLVVYDYVYAETTAWTTEEIVRFQQGLAMHGRDFHQVSKDLQAAGMNKTVKACVEFYYVWKRMNTPSDVKWYRERARRQRSLPRMEPIITEESLSEQFEAFEQCNAYTTDMNSTQTLDSNNNHNSFNVPYNLRHKQQQQQQQTTISVQPPLSLSTNMKSDHQLTTKMTTNDIVVNNDNSNSLENSYDDFMDIVFNESFPIY</sequence>
<evidence type="ECO:0000256" key="8">
    <source>
        <dbReference type="ARBA" id="ARBA00023242"/>
    </source>
</evidence>
<dbReference type="Proteomes" id="UP000050792">
    <property type="component" value="Unassembled WGS sequence"/>
</dbReference>
<dbReference type="InterPro" id="IPR036236">
    <property type="entry name" value="Znf_C2H2_sf"/>
</dbReference>
<dbReference type="PANTHER" id="PTHR16089:SF40">
    <property type="entry name" value="SUPPRESSOR OF ACTIVATED EGL-4 PROTEIN 1"/>
    <property type="match status" value="1"/>
</dbReference>
<dbReference type="InterPro" id="IPR009057">
    <property type="entry name" value="Homeodomain-like_sf"/>
</dbReference>
<evidence type="ECO:0000256" key="1">
    <source>
        <dbReference type="ARBA" id="ARBA00004123"/>
    </source>
</evidence>
<evidence type="ECO:0000256" key="4">
    <source>
        <dbReference type="ARBA" id="ARBA00022771"/>
    </source>
</evidence>
<feature type="region of interest" description="Disordered" evidence="9">
    <location>
        <begin position="2100"/>
        <end position="2159"/>
    </location>
</feature>
<comment type="subcellular location">
    <subcellularLocation>
        <location evidence="1">Nucleus</location>
    </subcellularLocation>
</comment>
<protein>
    <recommendedName>
        <fullName evidence="10">C2H2-type domain-containing protein</fullName>
    </recommendedName>
</protein>
<dbReference type="GO" id="GO:0008270">
    <property type="term" value="F:zinc ion binding"/>
    <property type="evidence" value="ECO:0007669"/>
    <property type="project" value="UniProtKB-KW"/>
</dbReference>
<feature type="region of interest" description="Disordered" evidence="9">
    <location>
        <begin position="725"/>
        <end position="744"/>
    </location>
</feature>
<feature type="region of interest" description="Disordered" evidence="9">
    <location>
        <begin position="2061"/>
        <end position="2082"/>
    </location>
</feature>
<keyword evidence="11" id="KW-1185">Reference proteome</keyword>
<feature type="region of interest" description="Disordered" evidence="9">
    <location>
        <begin position="282"/>
        <end position="301"/>
    </location>
</feature>
<evidence type="ECO:0000256" key="2">
    <source>
        <dbReference type="ARBA" id="ARBA00022723"/>
    </source>
</evidence>
<feature type="domain" description="C2H2-type" evidence="10">
    <location>
        <begin position="532"/>
        <end position="552"/>
    </location>
</feature>
<dbReference type="Pfam" id="PF00249">
    <property type="entry name" value="Myb_DNA-binding"/>
    <property type="match status" value="1"/>
</dbReference>
<dbReference type="Pfam" id="PF01448">
    <property type="entry name" value="ELM2"/>
    <property type="match status" value="1"/>
</dbReference>
<dbReference type="WBParaSite" id="SRDH1_44580.1">
    <property type="protein sequence ID" value="SRDH1_44580.1"/>
    <property type="gene ID" value="SRDH1_44580"/>
</dbReference>
<keyword evidence="2" id="KW-0479">Metal-binding</keyword>
<dbReference type="PANTHER" id="PTHR16089">
    <property type="entry name" value="REST COREPRESSOR COREST PROTEIN-RELATED"/>
    <property type="match status" value="1"/>
</dbReference>
<feature type="region of interest" description="Disordered" evidence="9">
    <location>
        <begin position="366"/>
        <end position="433"/>
    </location>
</feature>
<feature type="compositionally biased region" description="Low complexity" evidence="9">
    <location>
        <begin position="407"/>
        <end position="417"/>
    </location>
</feature>
<dbReference type="Gene3D" id="1.10.10.60">
    <property type="entry name" value="Homeodomain-like"/>
    <property type="match status" value="1"/>
</dbReference>
<evidence type="ECO:0000313" key="11">
    <source>
        <dbReference type="Proteomes" id="UP000050792"/>
    </source>
</evidence>
<dbReference type="InterPro" id="IPR051066">
    <property type="entry name" value="Trans_reg/Corepressor"/>
</dbReference>
<dbReference type="PROSITE" id="PS00028">
    <property type="entry name" value="ZINC_FINGER_C2H2_1"/>
    <property type="match status" value="4"/>
</dbReference>
<feature type="region of interest" description="Disordered" evidence="9">
    <location>
        <begin position="1106"/>
        <end position="1143"/>
    </location>
</feature>
<reference evidence="11" key="1">
    <citation type="submission" date="2022-06" db="EMBL/GenBank/DDBJ databases">
        <authorList>
            <person name="Berger JAMES D."/>
            <person name="Berger JAMES D."/>
        </authorList>
    </citation>
    <scope>NUCLEOTIDE SEQUENCE [LARGE SCALE GENOMIC DNA]</scope>
</reference>
<dbReference type="SMART" id="SM00355">
    <property type="entry name" value="ZnF_C2H2"/>
    <property type="match status" value="4"/>
</dbReference>
<dbReference type="InterPro" id="IPR013087">
    <property type="entry name" value="Znf_C2H2_type"/>
</dbReference>
<feature type="region of interest" description="Disordered" evidence="9">
    <location>
        <begin position="1591"/>
        <end position="1623"/>
    </location>
</feature>
<feature type="compositionally biased region" description="Low complexity" evidence="9">
    <location>
        <begin position="387"/>
        <end position="398"/>
    </location>
</feature>
<feature type="compositionally biased region" description="Low complexity" evidence="9">
    <location>
        <begin position="1106"/>
        <end position="1124"/>
    </location>
</feature>
<evidence type="ECO:0000256" key="3">
    <source>
        <dbReference type="ARBA" id="ARBA00022737"/>
    </source>
</evidence>
<feature type="compositionally biased region" description="Polar residues" evidence="9">
    <location>
        <begin position="2246"/>
        <end position="2277"/>
    </location>
</feature>
<accession>A0AA85FC68</accession>
<feature type="domain" description="C2H2-type" evidence="10">
    <location>
        <begin position="155"/>
        <end position="175"/>
    </location>
</feature>
<dbReference type="GO" id="GO:0006357">
    <property type="term" value="P:regulation of transcription by RNA polymerase II"/>
    <property type="evidence" value="ECO:0007669"/>
    <property type="project" value="TreeGrafter"/>
</dbReference>
<feature type="compositionally biased region" description="Low complexity" evidence="9">
    <location>
        <begin position="366"/>
        <end position="379"/>
    </location>
</feature>
<keyword evidence="7" id="KW-0804">Transcription</keyword>
<keyword evidence="3" id="KW-0677">Repeat</keyword>
<dbReference type="InterPro" id="IPR001005">
    <property type="entry name" value="SANT/Myb"/>
</dbReference>
<dbReference type="SMART" id="SM01189">
    <property type="entry name" value="ELM2"/>
    <property type="match status" value="1"/>
</dbReference>
<name>A0AA85FC68_9TREM</name>
<feature type="domain" description="C2H2-type" evidence="10">
    <location>
        <begin position="211"/>
        <end position="232"/>
    </location>
</feature>
<keyword evidence="4" id="KW-0863">Zinc-finger</keyword>
<keyword evidence="5" id="KW-0862">Zinc</keyword>
<feature type="region of interest" description="Disordered" evidence="9">
    <location>
        <begin position="1306"/>
        <end position="1339"/>
    </location>
</feature>
<evidence type="ECO:0000259" key="10">
    <source>
        <dbReference type="PROSITE" id="PS00028"/>
    </source>
</evidence>
<evidence type="ECO:0000256" key="7">
    <source>
        <dbReference type="ARBA" id="ARBA00023163"/>
    </source>
</evidence>
<feature type="region of interest" description="Disordered" evidence="9">
    <location>
        <begin position="2472"/>
        <end position="2492"/>
    </location>
</feature>
<feature type="compositionally biased region" description="Pro residues" evidence="9">
    <location>
        <begin position="2150"/>
        <end position="2159"/>
    </location>
</feature>
<feature type="compositionally biased region" description="Basic residues" evidence="9">
    <location>
        <begin position="1598"/>
        <end position="1607"/>
    </location>
</feature>
<dbReference type="GO" id="GO:0005667">
    <property type="term" value="C:transcription regulator complex"/>
    <property type="evidence" value="ECO:0007669"/>
    <property type="project" value="TreeGrafter"/>
</dbReference>
<dbReference type="InterPro" id="IPR000949">
    <property type="entry name" value="ELM2_dom"/>
</dbReference>
<evidence type="ECO:0000256" key="9">
    <source>
        <dbReference type="SAM" id="MobiDB-lite"/>
    </source>
</evidence>
<keyword evidence="8" id="KW-0539">Nucleus</keyword>
<evidence type="ECO:0000256" key="6">
    <source>
        <dbReference type="ARBA" id="ARBA00023015"/>
    </source>
</evidence>
<evidence type="ECO:0000256" key="5">
    <source>
        <dbReference type="ARBA" id="ARBA00022833"/>
    </source>
</evidence>
<feature type="compositionally biased region" description="Low complexity" evidence="9">
    <location>
        <begin position="2068"/>
        <end position="2077"/>
    </location>
</feature>
<feature type="domain" description="C2H2-type" evidence="10">
    <location>
        <begin position="183"/>
        <end position="203"/>
    </location>
</feature>
<organism evidence="11 12">
    <name type="scientific">Schistosoma rodhaini</name>
    <dbReference type="NCBI Taxonomy" id="6188"/>
    <lineage>
        <taxon>Eukaryota</taxon>
        <taxon>Metazoa</taxon>
        <taxon>Spiralia</taxon>
        <taxon>Lophotrochozoa</taxon>
        <taxon>Platyhelminthes</taxon>
        <taxon>Trematoda</taxon>
        <taxon>Digenea</taxon>
        <taxon>Strigeidida</taxon>
        <taxon>Schistosomatoidea</taxon>
        <taxon>Schistosomatidae</taxon>
        <taxon>Schistosoma</taxon>
    </lineage>
</organism>
<evidence type="ECO:0000313" key="12">
    <source>
        <dbReference type="WBParaSite" id="SRDH1_44580.1"/>
    </source>
</evidence>